<evidence type="ECO:0000256" key="8">
    <source>
        <dbReference type="SAM" id="Phobius"/>
    </source>
</evidence>
<dbReference type="GO" id="GO:1990538">
    <property type="term" value="F:xylan O-acetyltransferase activity"/>
    <property type="evidence" value="ECO:0007669"/>
    <property type="project" value="UniProtKB-ARBA"/>
</dbReference>
<dbReference type="PANTHER" id="PTHR32285">
    <property type="entry name" value="PROTEIN TRICHOME BIREFRINGENCE-LIKE 9-RELATED"/>
    <property type="match status" value="1"/>
</dbReference>
<evidence type="ECO:0000256" key="6">
    <source>
        <dbReference type="ARBA" id="ARBA00023034"/>
    </source>
</evidence>
<dbReference type="Pfam" id="PF14416">
    <property type="entry name" value="PMR5N"/>
    <property type="match status" value="1"/>
</dbReference>
<keyword evidence="5 8" id="KW-1133">Transmembrane helix</keyword>
<dbReference type="Gramene" id="ONK69508">
    <property type="protein sequence ID" value="ONK69508"/>
    <property type="gene ID" value="A4U43_C05F23670"/>
</dbReference>
<evidence type="ECO:0000256" key="5">
    <source>
        <dbReference type="ARBA" id="ARBA00022989"/>
    </source>
</evidence>
<dbReference type="OrthoDB" id="630188at2759"/>
<organism evidence="11 12">
    <name type="scientific">Asparagus officinalis</name>
    <name type="common">Garden asparagus</name>
    <dbReference type="NCBI Taxonomy" id="4686"/>
    <lineage>
        <taxon>Eukaryota</taxon>
        <taxon>Viridiplantae</taxon>
        <taxon>Streptophyta</taxon>
        <taxon>Embryophyta</taxon>
        <taxon>Tracheophyta</taxon>
        <taxon>Spermatophyta</taxon>
        <taxon>Magnoliopsida</taxon>
        <taxon>Liliopsida</taxon>
        <taxon>Asparagales</taxon>
        <taxon>Asparagaceae</taxon>
        <taxon>Asparagoideae</taxon>
        <taxon>Asparagus</taxon>
    </lineage>
</organism>
<dbReference type="InterPro" id="IPR025846">
    <property type="entry name" value="TBL_N"/>
</dbReference>
<keyword evidence="12" id="KW-1185">Reference proteome</keyword>
<dbReference type="PANTHER" id="PTHR32285:SF28">
    <property type="entry name" value="XYLOGLUCAN O-ACETYLTRANSFERASE 2"/>
    <property type="match status" value="1"/>
</dbReference>
<keyword evidence="6" id="KW-0333">Golgi apparatus</keyword>
<dbReference type="EMBL" id="CM007385">
    <property type="protein sequence ID" value="ONK69508.1"/>
    <property type="molecule type" value="Genomic_DNA"/>
</dbReference>
<keyword evidence="3 8" id="KW-0812">Transmembrane</keyword>
<dbReference type="InterPro" id="IPR026057">
    <property type="entry name" value="TBL_C"/>
</dbReference>
<dbReference type="Proteomes" id="UP000243459">
    <property type="component" value="Chromosome 5"/>
</dbReference>
<sequence length="415" mass="48536">MAKDPSPPHSPPFQNLNLDAFNIHLKRAKSLLPWILLVSFISLLVLIYSPNPRRFWLASSDVKSGENVCNLFDGRWVRDYGRNAYGRKNCRTIPESKDCARYGKDQGFVHWRWKPRRCDLPRFDAKKFLRIVRGKRMAFVGDSVSRNQMESLLCLLTQVETPIDIQEKDSEDRFRTWYFRSYDFILMTLWTKFLIAGTERTVNGTGTGAFNLHLDKLDTSWTQKLPWINYVVISAGHWYFRKNYLYENNKLIGCIYCSEDKLKDFEPTYAIRKACETTLQYIYNCKNCDGLVTVLRTFSPAHFENGNWNGGGYCNRTKPSKESDVSFHGTEWKLRNAQVEEVKMVSKGKRRKGKGFRVLDVTKAMMMRPDAHPDIHWNNQWMKGYSDCVHWCMPGPIDTWNELMLQVLKEEALLV</sequence>
<evidence type="ECO:0000256" key="4">
    <source>
        <dbReference type="ARBA" id="ARBA00022968"/>
    </source>
</evidence>
<gene>
    <name evidence="11" type="ORF">A4U43_C05F23670</name>
</gene>
<feature type="domain" description="Trichome birefringence-like N-terminal" evidence="10">
    <location>
        <begin position="68"/>
        <end position="119"/>
    </location>
</feature>
<evidence type="ECO:0000256" key="3">
    <source>
        <dbReference type="ARBA" id="ARBA00022692"/>
    </source>
</evidence>
<evidence type="ECO:0000259" key="9">
    <source>
        <dbReference type="Pfam" id="PF13839"/>
    </source>
</evidence>
<feature type="domain" description="Trichome birefringence-like C-terminal" evidence="9">
    <location>
        <begin position="120"/>
        <end position="406"/>
    </location>
</feature>
<dbReference type="OMA" id="PCGRKTL"/>
<protein>
    <submittedName>
        <fullName evidence="11">Uncharacterized protein</fullName>
    </submittedName>
</protein>
<evidence type="ECO:0000313" key="12">
    <source>
        <dbReference type="Proteomes" id="UP000243459"/>
    </source>
</evidence>
<comment type="subcellular location">
    <subcellularLocation>
        <location evidence="1">Golgi apparatus membrane</location>
        <topology evidence="1">Single-pass type II membrane protein</topology>
    </subcellularLocation>
</comment>
<dbReference type="InterPro" id="IPR029962">
    <property type="entry name" value="TBL"/>
</dbReference>
<evidence type="ECO:0000259" key="10">
    <source>
        <dbReference type="Pfam" id="PF14416"/>
    </source>
</evidence>
<keyword evidence="4" id="KW-0735">Signal-anchor</keyword>
<evidence type="ECO:0000313" key="11">
    <source>
        <dbReference type="EMBL" id="ONK69508.1"/>
    </source>
</evidence>
<accession>A0A5P1ETY7</accession>
<keyword evidence="7 8" id="KW-0472">Membrane</keyword>
<reference evidence="12" key="1">
    <citation type="journal article" date="2017" name="Nat. Commun.">
        <title>The asparagus genome sheds light on the origin and evolution of a young Y chromosome.</title>
        <authorList>
            <person name="Harkess A."/>
            <person name="Zhou J."/>
            <person name="Xu C."/>
            <person name="Bowers J.E."/>
            <person name="Van der Hulst R."/>
            <person name="Ayyampalayam S."/>
            <person name="Mercati F."/>
            <person name="Riccardi P."/>
            <person name="McKain M.R."/>
            <person name="Kakrana A."/>
            <person name="Tang H."/>
            <person name="Ray J."/>
            <person name="Groenendijk J."/>
            <person name="Arikit S."/>
            <person name="Mathioni S.M."/>
            <person name="Nakano M."/>
            <person name="Shan H."/>
            <person name="Telgmann-Rauber A."/>
            <person name="Kanno A."/>
            <person name="Yue Z."/>
            <person name="Chen H."/>
            <person name="Li W."/>
            <person name="Chen Y."/>
            <person name="Xu X."/>
            <person name="Zhang Y."/>
            <person name="Luo S."/>
            <person name="Chen H."/>
            <person name="Gao J."/>
            <person name="Mao Z."/>
            <person name="Pires J.C."/>
            <person name="Luo M."/>
            <person name="Kudrna D."/>
            <person name="Wing R.A."/>
            <person name="Meyers B.C."/>
            <person name="Yi K."/>
            <person name="Kong H."/>
            <person name="Lavrijsen P."/>
            <person name="Sunseri F."/>
            <person name="Falavigna A."/>
            <person name="Ye Y."/>
            <person name="Leebens-Mack J.H."/>
            <person name="Chen G."/>
        </authorList>
    </citation>
    <scope>NUCLEOTIDE SEQUENCE [LARGE SCALE GENOMIC DNA]</scope>
    <source>
        <strain evidence="12">cv. DH0086</strain>
    </source>
</reference>
<feature type="transmembrane region" description="Helical" evidence="8">
    <location>
        <begin position="31"/>
        <end position="49"/>
    </location>
</feature>
<dbReference type="Pfam" id="PF13839">
    <property type="entry name" value="PC-Esterase"/>
    <property type="match status" value="1"/>
</dbReference>
<dbReference type="AlphaFoldDB" id="A0A5P1ETY7"/>
<evidence type="ECO:0000256" key="2">
    <source>
        <dbReference type="ARBA" id="ARBA00007727"/>
    </source>
</evidence>
<dbReference type="GO" id="GO:0000139">
    <property type="term" value="C:Golgi membrane"/>
    <property type="evidence" value="ECO:0007669"/>
    <property type="project" value="UniProtKB-SubCell"/>
</dbReference>
<comment type="similarity">
    <text evidence="2">Belongs to the PC-esterase family. TBL subfamily.</text>
</comment>
<evidence type="ECO:0000256" key="7">
    <source>
        <dbReference type="ARBA" id="ARBA00023136"/>
    </source>
</evidence>
<evidence type="ECO:0000256" key="1">
    <source>
        <dbReference type="ARBA" id="ARBA00004323"/>
    </source>
</evidence>
<name>A0A5P1ETY7_ASPOF</name>
<proteinExistence type="inferred from homology"/>